<comment type="caution">
    <text evidence="2">The sequence shown here is derived from an EMBL/GenBank/DDBJ whole genome shotgun (WGS) entry which is preliminary data.</text>
</comment>
<protein>
    <submittedName>
        <fullName evidence="2">Uncharacterized protein</fullName>
    </submittedName>
</protein>
<feature type="coiled-coil region" evidence="1">
    <location>
        <begin position="234"/>
        <end position="268"/>
    </location>
</feature>
<reference evidence="2 3" key="1">
    <citation type="journal article" date="2015" name="Genome Biol. Evol.">
        <title>Comparative Genomics of a Bacterivorous Green Alga Reveals Evolutionary Causalities and Consequences of Phago-Mixotrophic Mode of Nutrition.</title>
        <authorList>
            <person name="Burns J.A."/>
            <person name="Paasch A."/>
            <person name="Narechania A."/>
            <person name="Kim E."/>
        </authorList>
    </citation>
    <scope>NUCLEOTIDE SEQUENCE [LARGE SCALE GENOMIC DNA]</scope>
    <source>
        <strain evidence="2 3">PLY_AMNH</strain>
    </source>
</reference>
<keyword evidence="1" id="KW-0175">Coiled coil</keyword>
<evidence type="ECO:0000313" key="2">
    <source>
        <dbReference type="EMBL" id="KAK3273850.1"/>
    </source>
</evidence>
<accession>A0AAE0G8X7</accession>
<dbReference type="EMBL" id="LGRX02008211">
    <property type="protein sequence ID" value="KAK3273850.1"/>
    <property type="molecule type" value="Genomic_DNA"/>
</dbReference>
<evidence type="ECO:0000256" key="1">
    <source>
        <dbReference type="SAM" id="Coils"/>
    </source>
</evidence>
<dbReference type="PANTHER" id="PTHR36804:SF1">
    <property type="entry name" value="OS04G0585600 PROTEIN"/>
    <property type="match status" value="1"/>
</dbReference>
<dbReference type="PANTHER" id="PTHR36804">
    <property type="entry name" value="OSJNBA0013K16.11 PROTEIN"/>
    <property type="match status" value="1"/>
</dbReference>
<name>A0AAE0G8X7_9CHLO</name>
<gene>
    <name evidence="2" type="ORF">CYMTET_17938</name>
</gene>
<keyword evidence="3" id="KW-1185">Reference proteome</keyword>
<sequence>MRIRAELPTIHGDLASSLESTVDAPTVFLFGTIVASLSVSAIPLLVNSPVFQVRKSSEEATDKQNVADVEFNFDGGPFAVDGADSDRLKWSLMGIMSCIPYLNETAWILGALYGEEPTLYAYAVLYTLPYLHCGLQPDSLAFASVLACACQVQIERRVAEVGRISLIELLREGRVGRDSVSRNVEMPAETRSSESLEDISDILAQWIATCRSFLGGLPIFIKRVQSRVSELEIEEKSRAELEALRVTREKDQEELQAWDNSLEQVEESKGGKGSPPD</sequence>
<organism evidence="2 3">
    <name type="scientific">Cymbomonas tetramitiformis</name>
    <dbReference type="NCBI Taxonomy" id="36881"/>
    <lineage>
        <taxon>Eukaryota</taxon>
        <taxon>Viridiplantae</taxon>
        <taxon>Chlorophyta</taxon>
        <taxon>Pyramimonadophyceae</taxon>
        <taxon>Pyramimonadales</taxon>
        <taxon>Pyramimonadaceae</taxon>
        <taxon>Cymbomonas</taxon>
    </lineage>
</organism>
<dbReference type="Proteomes" id="UP001190700">
    <property type="component" value="Unassembled WGS sequence"/>
</dbReference>
<proteinExistence type="predicted"/>
<evidence type="ECO:0000313" key="3">
    <source>
        <dbReference type="Proteomes" id="UP001190700"/>
    </source>
</evidence>
<dbReference type="AlphaFoldDB" id="A0AAE0G8X7"/>